<evidence type="ECO:0000256" key="5">
    <source>
        <dbReference type="ARBA" id="ARBA00022989"/>
    </source>
</evidence>
<protein>
    <submittedName>
        <fullName evidence="7">Cytochrome p450 705a22</fullName>
    </submittedName>
</protein>
<comment type="cofactor">
    <cofactor evidence="1">
        <name>heme</name>
        <dbReference type="ChEBI" id="CHEBI:30413"/>
    </cofactor>
</comment>
<proteinExistence type="predicted"/>
<dbReference type="InterPro" id="IPR036396">
    <property type="entry name" value="Cyt_P450_sf"/>
</dbReference>
<dbReference type="EMBL" id="PKMF04000113">
    <property type="protein sequence ID" value="KAK7849491.1"/>
    <property type="molecule type" value="Genomic_DNA"/>
</dbReference>
<keyword evidence="8" id="KW-1185">Reference proteome</keyword>
<evidence type="ECO:0000256" key="2">
    <source>
        <dbReference type="ARBA" id="ARBA00004167"/>
    </source>
</evidence>
<sequence length="137" mass="15556">MYCAVKKVLQENVAKHLATFFWEIIRPTELVKESDMLDVPYLCPVIRETLRLHPSGPFIVKECAEGCKVNGSLVKAKSSVLINVYVIMRDLELWTNLDEFVLERFLESSDEKISEHQIGAVHLVAEGEDSLGHQLLC</sequence>
<dbReference type="PANTHER" id="PTHR24298:SF204">
    <property type="entry name" value="CYTOCHROME P450, FAMILY 712, SUBFAMILY A, POLYPEPTIDE 1"/>
    <property type="match status" value="1"/>
</dbReference>
<keyword evidence="4" id="KW-0479">Metal-binding</keyword>
<comment type="caution">
    <text evidence="7">The sequence shown here is derived from an EMBL/GenBank/DDBJ whole genome shotgun (WGS) entry which is preliminary data.</text>
</comment>
<accession>A0AAW0LF62</accession>
<keyword evidence="6" id="KW-0472">Membrane</keyword>
<dbReference type="InterPro" id="IPR051103">
    <property type="entry name" value="Plant_metabolite_P450s"/>
</dbReference>
<evidence type="ECO:0000256" key="3">
    <source>
        <dbReference type="ARBA" id="ARBA00022692"/>
    </source>
</evidence>
<evidence type="ECO:0000313" key="7">
    <source>
        <dbReference type="EMBL" id="KAK7849491.1"/>
    </source>
</evidence>
<dbReference type="Proteomes" id="UP000237347">
    <property type="component" value="Unassembled WGS sequence"/>
</dbReference>
<reference evidence="7 8" key="1">
    <citation type="journal article" date="2018" name="Sci. Data">
        <title>The draft genome sequence of cork oak.</title>
        <authorList>
            <person name="Ramos A.M."/>
            <person name="Usie A."/>
            <person name="Barbosa P."/>
            <person name="Barros P.M."/>
            <person name="Capote T."/>
            <person name="Chaves I."/>
            <person name="Simoes F."/>
            <person name="Abreu I."/>
            <person name="Carrasquinho I."/>
            <person name="Faro C."/>
            <person name="Guimaraes J.B."/>
            <person name="Mendonca D."/>
            <person name="Nobrega F."/>
            <person name="Rodrigues L."/>
            <person name="Saibo N.J.M."/>
            <person name="Varela M.C."/>
            <person name="Egas C."/>
            <person name="Matos J."/>
            <person name="Miguel C.M."/>
            <person name="Oliveira M.M."/>
            <person name="Ricardo C.P."/>
            <person name="Goncalves S."/>
        </authorList>
    </citation>
    <scope>NUCLEOTIDE SEQUENCE [LARGE SCALE GENOMIC DNA]</scope>
    <source>
        <strain evidence="8">cv. HL8</strain>
    </source>
</reference>
<dbReference type="Pfam" id="PF00067">
    <property type="entry name" value="p450"/>
    <property type="match status" value="1"/>
</dbReference>
<dbReference type="GO" id="GO:0005506">
    <property type="term" value="F:iron ion binding"/>
    <property type="evidence" value="ECO:0007669"/>
    <property type="project" value="InterPro"/>
</dbReference>
<dbReference type="GO" id="GO:0020037">
    <property type="term" value="F:heme binding"/>
    <property type="evidence" value="ECO:0007669"/>
    <property type="project" value="InterPro"/>
</dbReference>
<gene>
    <name evidence="7" type="ORF">CFP56_002860</name>
</gene>
<evidence type="ECO:0000313" key="8">
    <source>
        <dbReference type="Proteomes" id="UP000237347"/>
    </source>
</evidence>
<name>A0AAW0LF62_QUESU</name>
<dbReference type="GO" id="GO:0016709">
    <property type="term" value="F:oxidoreductase activity, acting on paired donors, with incorporation or reduction of molecular oxygen, NAD(P)H as one donor, and incorporation of one atom of oxygen"/>
    <property type="evidence" value="ECO:0007669"/>
    <property type="project" value="TreeGrafter"/>
</dbReference>
<dbReference type="SUPFAM" id="SSF48264">
    <property type="entry name" value="Cytochrome P450"/>
    <property type="match status" value="1"/>
</dbReference>
<dbReference type="InterPro" id="IPR001128">
    <property type="entry name" value="Cyt_P450"/>
</dbReference>
<organism evidence="7 8">
    <name type="scientific">Quercus suber</name>
    <name type="common">Cork oak</name>
    <dbReference type="NCBI Taxonomy" id="58331"/>
    <lineage>
        <taxon>Eukaryota</taxon>
        <taxon>Viridiplantae</taxon>
        <taxon>Streptophyta</taxon>
        <taxon>Embryophyta</taxon>
        <taxon>Tracheophyta</taxon>
        <taxon>Spermatophyta</taxon>
        <taxon>Magnoliopsida</taxon>
        <taxon>eudicotyledons</taxon>
        <taxon>Gunneridae</taxon>
        <taxon>Pentapetalae</taxon>
        <taxon>rosids</taxon>
        <taxon>fabids</taxon>
        <taxon>Fagales</taxon>
        <taxon>Fagaceae</taxon>
        <taxon>Quercus</taxon>
    </lineage>
</organism>
<dbReference type="AlphaFoldDB" id="A0AAW0LF62"/>
<dbReference type="GO" id="GO:0016020">
    <property type="term" value="C:membrane"/>
    <property type="evidence" value="ECO:0007669"/>
    <property type="project" value="UniProtKB-SubCell"/>
</dbReference>
<evidence type="ECO:0000256" key="6">
    <source>
        <dbReference type="ARBA" id="ARBA00023136"/>
    </source>
</evidence>
<evidence type="ECO:0000256" key="1">
    <source>
        <dbReference type="ARBA" id="ARBA00001971"/>
    </source>
</evidence>
<comment type="subcellular location">
    <subcellularLocation>
        <location evidence="2">Membrane</location>
        <topology evidence="2">Single-pass membrane protein</topology>
    </subcellularLocation>
</comment>
<dbReference type="Gene3D" id="1.10.630.10">
    <property type="entry name" value="Cytochrome P450"/>
    <property type="match status" value="1"/>
</dbReference>
<keyword evidence="3" id="KW-0812">Transmembrane</keyword>
<dbReference type="PANTHER" id="PTHR24298">
    <property type="entry name" value="FLAVONOID 3'-MONOOXYGENASE-RELATED"/>
    <property type="match status" value="1"/>
</dbReference>
<evidence type="ECO:0000256" key="4">
    <source>
        <dbReference type="ARBA" id="ARBA00022723"/>
    </source>
</evidence>
<keyword evidence="5" id="KW-1133">Transmembrane helix</keyword>